<organism evidence="3 4">
    <name type="scientific">Leucosporidium creatinivorum</name>
    <dbReference type="NCBI Taxonomy" id="106004"/>
    <lineage>
        <taxon>Eukaryota</taxon>
        <taxon>Fungi</taxon>
        <taxon>Dikarya</taxon>
        <taxon>Basidiomycota</taxon>
        <taxon>Pucciniomycotina</taxon>
        <taxon>Microbotryomycetes</taxon>
        <taxon>Leucosporidiales</taxon>
        <taxon>Leucosporidium</taxon>
    </lineage>
</organism>
<dbReference type="InParanoid" id="A0A1Y2C2A7"/>
<accession>A0A1Y2C2A7</accession>
<feature type="compositionally biased region" description="Basic and acidic residues" evidence="2">
    <location>
        <begin position="60"/>
        <end position="89"/>
    </location>
</feature>
<reference evidence="3 4" key="1">
    <citation type="submission" date="2016-07" db="EMBL/GenBank/DDBJ databases">
        <title>Pervasive Adenine N6-methylation of Active Genes in Fungi.</title>
        <authorList>
            <consortium name="DOE Joint Genome Institute"/>
            <person name="Mondo S.J."/>
            <person name="Dannebaum R.O."/>
            <person name="Kuo R.C."/>
            <person name="Labutti K."/>
            <person name="Haridas S."/>
            <person name="Kuo A."/>
            <person name="Salamov A."/>
            <person name="Ahrendt S.R."/>
            <person name="Lipzen A."/>
            <person name="Sullivan W."/>
            <person name="Andreopoulos W.B."/>
            <person name="Clum A."/>
            <person name="Lindquist E."/>
            <person name="Daum C."/>
            <person name="Ramamoorthy G.K."/>
            <person name="Gryganskyi A."/>
            <person name="Culley D."/>
            <person name="Magnuson J.K."/>
            <person name="James T.Y."/>
            <person name="O'Malley M.A."/>
            <person name="Stajich J.E."/>
            <person name="Spatafora J.W."/>
            <person name="Visel A."/>
            <person name="Grigoriev I.V."/>
        </authorList>
    </citation>
    <scope>NUCLEOTIDE SEQUENCE [LARGE SCALE GENOMIC DNA]</scope>
    <source>
        <strain evidence="3 4">62-1032</strain>
    </source>
</reference>
<protein>
    <submittedName>
        <fullName evidence="3">Uncharacterized protein</fullName>
    </submittedName>
</protein>
<evidence type="ECO:0000313" key="3">
    <source>
        <dbReference type="EMBL" id="ORY41182.1"/>
    </source>
</evidence>
<proteinExistence type="predicted"/>
<evidence type="ECO:0000256" key="1">
    <source>
        <dbReference type="ARBA" id="ARBA00023054"/>
    </source>
</evidence>
<name>A0A1Y2C2A7_9BASI</name>
<keyword evidence="4" id="KW-1185">Reference proteome</keyword>
<dbReference type="Pfam" id="PF13300">
    <property type="entry name" value="DUF4078"/>
    <property type="match status" value="1"/>
</dbReference>
<dbReference type="AlphaFoldDB" id="A0A1Y2C2A7"/>
<dbReference type="Proteomes" id="UP000193467">
    <property type="component" value="Unassembled WGS sequence"/>
</dbReference>
<dbReference type="STRING" id="106004.A0A1Y2C2A7"/>
<gene>
    <name evidence="3" type="ORF">BCR35DRAFT_311362</name>
</gene>
<feature type="region of interest" description="Disordered" evidence="2">
    <location>
        <begin position="29"/>
        <end position="89"/>
    </location>
</feature>
<evidence type="ECO:0000313" key="4">
    <source>
        <dbReference type="Proteomes" id="UP000193467"/>
    </source>
</evidence>
<sequence length="307" mass="34739">MTDKDKDKYSSLSASSLLDLKGLVSQKESEFASSRHLGTHSTGIQRPSSKATPWLKQNKGLKDRQERDRIVYEQEGKVQGKDPKQVRDKLEKKAKLYDKIKKGKSAGLTEAQISNLLVDFDARSSGSDTDSDEDESSTVPIAGPSDPLVEWTDEFGRTRLIPRSEIPRGTAVATEEEPELSNVHYGDQHHFPVYTPDPSLLAARRAAVEAQAPLVQHYDSTLENRQRGAGFMAFSKDEEEREAQMMALREERKETERKRKEVESGGGVMGERERERETRKRKVEEKRKELELKRRKVVGDKDGGAER</sequence>
<dbReference type="InterPro" id="IPR025066">
    <property type="entry name" value="CCDC174-like"/>
</dbReference>
<dbReference type="EMBL" id="MCGR01000137">
    <property type="protein sequence ID" value="ORY41182.1"/>
    <property type="molecule type" value="Genomic_DNA"/>
</dbReference>
<dbReference type="GO" id="GO:0005634">
    <property type="term" value="C:nucleus"/>
    <property type="evidence" value="ECO:0007669"/>
    <property type="project" value="TreeGrafter"/>
</dbReference>
<feature type="region of interest" description="Disordered" evidence="2">
    <location>
        <begin position="237"/>
        <end position="307"/>
    </location>
</feature>
<keyword evidence="1" id="KW-0175">Coiled coil</keyword>
<dbReference type="PANTHER" id="PTHR15885:SF1">
    <property type="entry name" value="COILED-COIL DOMAIN-CONTAINING PROTEIN 174"/>
    <property type="match status" value="1"/>
</dbReference>
<dbReference type="FunCoup" id="A0A1Y2C2A7">
    <property type="interactions" value="400"/>
</dbReference>
<feature type="compositionally biased region" description="Polar residues" evidence="2">
    <location>
        <begin position="39"/>
        <end position="51"/>
    </location>
</feature>
<feature type="compositionally biased region" description="Basic and acidic residues" evidence="2">
    <location>
        <begin position="248"/>
        <end position="263"/>
    </location>
</feature>
<evidence type="ECO:0000256" key="2">
    <source>
        <dbReference type="SAM" id="MobiDB-lite"/>
    </source>
</evidence>
<feature type="region of interest" description="Disordered" evidence="2">
    <location>
        <begin position="122"/>
        <end position="149"/>
    </location>
</feature>
<feature type="compositionally biased region" description="Basic and acidic residues" evidence="2">
    <location>
        <begin position="270"/>
        <end position="307"/>
    </location>
</feature>
<comment type="caution">
    <text evidence="3">The sequence shown here is derived from an EMBL/GenBank/DDBJ whole genome shotgun (WGS) entry which is preliminary data.</text>
</comment>
<dbReference type="PANTHER" id="PTHR15885">
    <property type="entry name" value="COILED-COIL DOMAIN-CONTAINING PROTEIN 174"/>
    <property type="match status" value="1"/>
</dbReference>
<dbReference type="OrthoDB" id="333551at2759"/>